<dbReference type="AlphaFoldDB" id="A0A7C8M4P4"/>
<organism evidence="1 2">
    <name type="scientific">Massariosphaeria phaeospora</name>
    <dbReference type="NCBI Taxonomy" id="100035"/>
    <lineage>
        <taxon>Eukaryota</taxon>
        <taxon>Fungi</taxon>
        <taxon>Dikarya</taxon>
        <taxon>Ascomycota</taxon>
        <taxon>Pezizomycotina</taxon>
        <taxon>Dothideomycetes</taxon>
        <taxon>Pleosporomycetidae</taxon>
        <taxon>Pleosporales</taxon>
        <taxon>Pleosporales incertae sedis</taxon>
        <taxon>Massariosphaeria</taxon>
    </lineage>
</organism>
<evidence type="ECO:0000313" key="1">
    <source>
        <dbReference type="EMBL" id="KAF2870260.1"/>
    </source>
</evidence>
<evidence type="ECO:0000313" key="2">
    <source>
        <dbReference type="Proteomes" id="UP000481861"/>
    </source>
</evidence>
<protein>
    <submittedName>
        <fullName evidence="1">Uncharacterized protein</fullName>
    </submittedName>
</protein>
<sequence>MATPPFLPHDYQTFTDLLDPPYDYQNDGVTFIDLPGPAYDHQNHGLTFTDLPGPLDDYQNYGITFTDLLGPSRDLESIYLEGFGQYATAAPDEVDNANANAKVAAAHDVDMTPEESPERLPTVTEAVMEVRKTLSAVPPSDPDDAHLDPAMLPRLLERFTFAEFAHAVKGPKESDSASYQELDRIVRPPLTQSATQSDALAAALDDLSLHARTVRAARDERPLPEAYAFRLFQMTNAERRPEILDALRGAKRLHTMSRRRGLDLRRERVGGRGVIRVTKRERSKTELDKIKRRTRGE</sequence>
<reference evidence="1 2" key="1">
    <citation type="submission" date="2020-01" db="EMBL/GenBank/DDBJ databases">
        <authorList>
            <consortium name="DOE Joint Genome Institute"/>
            <person name="Haridas S."/>
            <person name="Albert R."/>
            <person name="Binder M."/>
            <person name="Bloem J."/>
            <person name="Labutti K."/>
            <person name="Salamov A."/>
            <person name="Andreopoulos B."/>
            <person name="Baker S.E."/>
            <person name="Barry K."/>
            <person name="Bills G."/>
            <person name="Bluhm B.H."/>
            <person name="Cannon C."/>
            <person name="Castanera R."/>
            <person name="Culley D.E."/>
            <person name="Daum C."/>
            <person name="Ezra D."/>
            <person name="Gonzalez J.B."/>
            <person name="Henrissat B."/>
            <person name="Kuo A."/>
            <person name="Liang C."/>
            <person name="Lipzen A."/>
            <person name="Lutzoni F."/>
            <person name="Magnuson J."/>
            <person name="Mondo S."/>
            <person name="Nolan M."/>
            <person name="Ohm R."/>
            <person name="Pangilinan J."/>
            <person name="Park H.-J.H."/>
            <person name="Ramirez L."/>
            <person name="Alfaro M."/>
            <person name="Sun H."/>
            <person name="Tritt A."/>
            <person name="Yoshinaga Y."/>
            <person name="Zwiers L.-H.L."/>
            <person name="Turgeon B.G."/>
            <person name="Goodwin S.B."/>
            <person name="Spatafora J.W."/>
            <person name="Crous P.W."/>
            <person name="Grigoriev I.V."/>
        </authorList>
    </citation>
    <scope>NUCLEOTIDE SEQUENCE [LARGE SCALE GENOMIC DNA]</scope>
    <source>
        <strain evidence="1 2">CBS 611.86</strain>
    </source>
</reference>
<keyword evidence="2" id="KW-1185">Reference proteome</keyword>
<proteinExistence type="predicted"/>
<name>A0A7C8M4P4_9PLEO</name>
<dbReference type="EMBL" id="JAADJZ010000014">
    <property type="protein sequence ID" value="KAF2870260.1"/>
    <property type="molecule type" value="Genomic_DNA"/>
</dbReference>
<dbReference type="Proteomes" id="UP000481861">
    <property type="component" value="Unassembled WGS sequence"/>
</dbReference>
<accession>A0A7C8M4P4</accession>
<gene>
    <name evidence="1" type="ORF">BDV95DRAFT_669168</name>
</gene>
<comment type="caution">
    <text evidence="1">The sequence shown here is derived from an EMBL/GenBank/DDBJ whole genome shotgun (WGS) entry which is preliminary data.</text>
</comment>